<evidence type="ECO:0000256" key="6">
    <source>
        <dbReference type="SAM" id="MobiDB-lite"/>
    </source>
</evidence>
<protein>
    <recommendedName>
        <fullName evidence="11">Reverse transcriptase</fullName>
    </recommendedName>
</protein>
<reference evidence="9" key="2">
    <citation type="journal article" date="2023" name="Infect Dis Poverty">
        <title>Chromosome-scale genome of the human blood fluke Schistosoma mekongi and its implications for public health.</title>
        <authorList>
            <person name="Zhou M."/>
            <person name="Xu L."/>
            <person name="Xu D."/>
            <person name="Chen W."/>
            <person name="Khan J."/>
            <person name="Hu Y."/>
            <person name="Huang H."/>
            <person name="Wei H."/>
            <person name="Zhang Y."/>
            <person name="Chusongsang P."/>
            <person name="Tanasarnprasert K."/>
            <person name="Hu X."/>
            <person name="Limpanont Y."/>
            <person name="Lv Z."/>
        </authorList>
    </citation>
    <scope>NUCLEOTIDE SEQUENCE</scope>
    <source>
        <strain evidence="9">LV_2022a</strain>
    </source>
</reference>
<dbReference type="Pfam" id="PF17921">
    <property type="entry name" value="Integrase_H2C2"/>
    <property type="match status" value="1"/>
</dbReference>
<dbReference type="PROSITE" id="PS51257">
    <property type="entry name" value="PROKAR_LIPOPROTEIN"/>
    <property type="match status" value="1"/>
</dbReference>
<sequence>MRLLETLTQQLNIHCSNSHAFSSTSCDAVASSIPEFYYDPDSGNTFLMWFKRWEDTFRIEFCKQDDAWKTRLLMRKLGSNEHARYADHILPKLPRELSFDETVAQLSEIFGESSSLFSIRYQCLNLVKRETDEYGALADIVNRECERFKLRSLTEDQFKCLIFIKALQSPQDAEIRTRLLTRLDQDPNITLRTLTDECKRLQNIRHDNQLIEQVNPNLTCSSVNAITRLKAQKPRTSGNKPTTACWLCGDWHFVRFCPFKKHKCQMCNKRGHKEDHCPPNRTSQPKKKHRRPRHMVKSAESQSLSLVAAFQTDYDIQRKYVTIQINGIPARLQIDTASDITLVSRETYKLLGKPPIKPSKKIAKNASGGVLQLVGELQCEFSFNGNSCNGICYLTERPYLDLLGLDMLEKLGIMDVPINSVCSVSCPALDTPIRAKQTGEKLLEKLKRQFAPVFQNTLGHCTKMKVHLPVKPDAKPIFRPRRPVPYAALELVDQELNRLQQAGVIQPVNYSAWAAPIVVIRKSNGTLRICADFSTGLNDALDVYQYPLPVPEDLFAKLNGGTCFAKIDFSDAYLQVEVDDDSRELLTINTHRGLFQYTRLPFGIKTAPALFQQIMDMMLTGIPGTAAYLDDIIVMGSTHSELSDRLHQVLNRVLEYGFHLREEKCIFFMHSIKYLGFILDKNGRRPDPANIEAIQKMPVPTDVPSLRSFLGLVSHYSTFLPEMHRVRGPLNELLTKDKPWQWSGECQASFDKVKSMLSSKLLLTHFDPSLGIVVASDASSHGVGAVISHVFPDKSEKTIAHAAGSLTPAERNYSQIEKEALAIVFAVKRFHKMLYGRKFTLLTDHKRLIAIFGSKKGIPVYTANRLQRWATMLLSYDFNIKYQSTNTIGQADALSRLVGVQHPGLEDMIIASISVDPEIRSVVADAIRNTPVSSDEVREETLRDPVLQEVRKFHLEGWPSKTNSTELQQFYQRRLSLSIIDDCLLFAERVIIPKKLQPAVLEQLHAGHPGINRMKALARSYVYWPQLDTQLEQLSRSCTKCALATKAPRKAELQSWPIPHSPWQRIHLDFAGPLHGQTYLLVVDAYSKWPEIFLMEHPTASCTVRKLRQLFSRFGVPEQIVSDNGTQFTSAIFSDFCRQNGINHIRTPPFHPQSNGQVERFVGTFKDALKKSRGEGATEEILERFLLIYRSTPNPQTTNGVSPAEALLSRKIRTHFDSIRPTPALEPKRNVNMEKQFNRRHGAQRRLFTVGQRVLAMDYRGKHPTWTAGRIVQKKGNVVYEVSVGSEVWVRHAN</sequence>
<evidence type="ECO:0000256" key="1">
    <source>
        <dbReference type="ARBA" id="ARBA00022679"/>
    </source>
</evidence>
<dbReference type="FunFam" id="3.30.420.10:FF:000131">
    <property type="entry name" value="Protein CBG26278"/>
    <property type="match status" value="1"/>
</dbReference>
<dbReference type="PANTHER" id="PTHR37984:SF5">
    <property type="entry name" value="PROTEIN NYNRIN-LIKE"/>
    <property type="match status" value="1"/>
</dbReference>
<dbReference type="PROSITE" id="PS50994">
    <property type="entry name" value="INTEGRASE"/>
    <property type="match status" value="1"/>
</dbReference>
<dbReference type="InterPro" id="IPR000477">
    <property type="entry name" value="RT_dom"/>
</dbReference>
<dbReference type="Pfam" id="PF17919">
    <property type="entry name" value="RT_RNaseH_2"/>
    <property type="match status" value="1"/>
</dbReference>
<keyword evidence="4" id="KW-0255">Endonuclease</keyword>
<name>A0AAE1Z472_SCHME</name>
<dbReference type="EMBL" id="JALJAT010000521">
    <property type="protein sequence ID" value="KAK4467266.1"/>
    <property type="molecule type" value="Genomic_DNA"/>
</dbReference>
<evidence type="ECO:0000256" key="2">
    <source>
        <dbReference type="ARBA" id="ARBA00022695"/>
    </source>
</evidence>
<keyword evidence="1" id="KW-0808">Transferase</keyword>
<keyword evidence="10" id="KW-1185">Reference proteome</keyword>
<dbReference type="Pfam" id="PF23309">
    <property type="entry name" value="DUF7083"/>
    <property type="match status" value="1"/>
</dbReference>
<dbReference type="CDD" id="cd09274">
    <property type="entry name" value="RNase_HI_RT_Ty3"/>
    <property type="match status" value="1"/>
</dbReference>
<evidence type="ECO:0000256" key="5">
    <source>
        <dbReference type="ARBA" id="ARBA00023268"/>
    </source>
</evidence>
<dbReference type="InterPro" id="IPR001584">
    <property type="entry name" value="Integrase_cat-core"/>
</dbReference>
<feature type="domain" description="Integrase catalytic" evidence="8">
    <location>
        <begin position="1058"/>
        <end position="1211"/>
    </location>
</feature>
<keyword evidence="2" id="KW-0548">Nucleotidyltransferase</keyword>
<dbReference type="CDD" id="cd05484">
    <property type="entry name" value="retropepsin_like_LTR_2"/>
    <property type="match status" value="1"/>
</dbReference>
<feature type="domain" description="Reverse transcriptase" evidence="7">
    <location>
        <begin position="501"/>
        <end position="679"/>
    </location>
</feature>
<evidence type="ECO:0000313" key="9">
    <source>
        <dbReference type="EMBL" id="KAK4467266.1"/>
    </source>
</evidence>
<dbReference type="Gene3D" id="3.10.10.10">
    <property type="entry name" value="HIV Type 1 Reverse Transcriptase, subunit A, domain 1"/>
    <property type="match status" value="1"/>
</dbReference>
<dbReference type="SUPFAM" id="SSF50630">
    <property type="entry name" value="Acid proteases"/>
    <property type="match status" value="1"/>
</dbReference>
<evidence type="ECO:0000313" key="10">
    <source>
        <dbReference type="Proteomes" id="UP001292079"/>
    </source>
</evidence>
<dbReference type="PANTHER" id="PTHR37984">
    <property type="entry name" value="PROTEIN CBG26694"/>
    <property type="match status" value="1"/>
</dbReference>
<dbReference type="CDD" id="cd01647">
    <property type="entry name" value="RT_LTR"/>
    <property type="match status" value="1"/>
</dbReference>
<dbReference type="InterPro" id="IPR041588">
    <property type="entry name" value="Integrase_H2C2"/>
</dbReference>
<dbReference type="SUPFAM" id="SSF56672">
    <property type="entry name" value="DNA/RNA polymerases"/>
    <property type="match status" value="1"/>
</dbReference>
<evidence type="ECO:0008006" key="11">
    <source>
        <dbReference type="Google" id="ProtNLM"/>
    </source>
</evidence>
<evidence type="ECO:0000256" key="3">
    <source>
        <dbReference type="ARBA" id="ARBA00022722"/>
    </source>
</evidence>
<dbReference type="SUPFAM" id="SSF53098">
    <property type="entry name" value="Ribonuclease H-like"/>
    <property type="match status" value="1"/>
</dbReference>
<dbReference type="InterPro" id="IPR041577">
    <property type="entry name" value="RT_RNaseH_2"/>
</dbReference>
<dbReference type="FunFam" id="1.10.340.70:FF:000003">
    <property type="entry name" value="Protein CBG25708"/>
    <property type="match status" value="1"/>
</dbReference>
<dbReference type="InterPro" id="IPR012337">
    <property type="entry name" value="RNaseH-like_sf"/>
</dbReference>
<keyword evidence="3" id="KW-0540">Nuclease</keyword>
<dbReference type="InterPro" id="IPR043502">
    <property type="entry name" value="DNA/RNA_pol_sf"/>
</dbReference>
<dbReference type="Pfam" id="PF00078">
    <property type="entry name" value="RVT_1"/>
    <property type="match status" value="1"/>
</dbReference>
<dbReference type="Pfam" id="PF00665">
    <property type="entry name" value="rve"/>
    <property type="match status" value="1"/>
</dbReference>
<reference evidence="9" key="1">
    <citation type="submission" date="2022-04" db="EMBL/GenBank/DDBJ databases">
        <authorList>
            <person name="Xu L."/>
            <person name="Lv Z."/>
        </authorList>
    </citation>
    <scope>NUCLEOTIDE SEQUENCE</scope>
    <source>
        <strain evidence="9">LV_2022a</strain>
    </source>
</reference>
<gene>
    <name evidence="9" type="ORF">MN116_000325</name>
</gene>
<dbReference type="GO" id="GO:0015074">
    <property type="term" value="P:DNA integration"/>
    <property type="evidence" value="ECO:0007669"/>
    <property type="project" value="InterPro"/>
</dbReference>
<proteinExistence type="predicted"/>
<dbReference type="Proteomes" id="UP001292079">
    <property type="component" value="Unassembled WGS sequence"/>
</dbReference>
<dbReference type="InterPro" id="IPR050951">
    <property type="entry name" value="Retrovirus_Pol_polyprotein"/>
</dbReference>
<evidence type="ECO:0000259" key="8">
    <source>
        <dbReference type="PROSITE" id="PS50994"/>
    </source>
</evidence>
<dbReference type="PROSITE" id="PS50878">
    <property type="entry name" value="RT_POL"/>
    <property type="match status" value="1"/>
</dbReference>
<dbReference type="InterPro" id="IPR055510">
    <property type="entry name" value="DUF7083"/>
</dbReference>
<dbReference type="Gene3D" id="3.30.70.270">
    <property type="match status" value="2"/>
</dbReference>
<dbReference type="InterPro" id="IPR021109">
    <property type="entry name" value="Peptidase_aspartic_dom_sf"/>
</dbReference>
<dbReference type="InterPro" id="IPR043128">
    <property type="entry name" value="Rev_trsase/Diguanyl_cyclase"/>
</dbReference>
<dbReference type="InterPro" id="IPR034128">
    <property type="entry name" value="K02A2.6-like"/>
</dbReference>
<dbReference type="FunFam" id="3.30.70.270:FF:000020">
    <property type="entry name" value="Transposon Tf2-6 polyprotein-like Protein"/>
    <property type="match status" value="1"/>
</dbReference>
<dbReference type="GO" id="GO:0004519">
    <property type="term" value="F:endonuclease activity"/>
    <property type="evidence" value="ECO:0007669"/>
    <property type="project" value="UniProtKB-KW"/>
</dbReference>
<feature type="region of interest" description="Disordered" evidence="6">
    <location>
        <begin position="270"/>
        <end position="298"/>
    </location>
</feature>
<comment type="caution">
    <text evidence="9">The sequence shown here is derived from an EMBL/GenBank/DDBJ whole genome shotgun (WGS) entry which is preliminary data.</text>
</comment>
<organism evidence="9 10">
    <name type="scientific">Schistosoma mekongi</name>
    <name type="common">Parasitic worm</name>
    <dbReference type="NCBI Taxonomy" id="38744"/>
    <lineage>
        <taxon>Eukaryota</taxon>
        <taxon>Metazoa</taxon>
        <taxon>Spiralia</taxon>
        <taxon>Lophotrochozoa</taxon>
        <taxon>Platyhelminthes</taxon>
        <taxon>Trematoda</taxon>
        <taxon>Digenea</taxon>
        <taxon>Strigeidida</taxon>
        <taxon>Schistosomatoidea</taxon>
        <taxon>Schistosomatidae</taxon>
        <taxon>Schistosoma</taxon>
    </lineage>
</organism>
<accession>A0AAE1Z472</accession>
<dbReference type="Gene3D" id="3.30.420.10">
    <property type="entry name" value="Ribonuclease H-like superfamily/Ribonuclease H"/>
    <property type="match status" value="1"/>
</dbReference>
<dbReference type="Gene3D" id="2.40.70.10">
    <property type="entry name" value="Acid Proteases"/>
    <property type="match status" value="1"/>
</dbReference>
<keyword evidence="5" id="KW-0511">Multifunctional enzyme</keyword>
<dbReference type="GO" id="GO:0016779">
    <property type="term" value="F:nucleotidyltransferase activity"/>
    <property type="evidence" value="ECO:0007669"/>
    <property type="project" value="UniProtKB-KW"/>
</dbReference>
<dbReference type="GO" id="GO:0003676">
    <property type="term" value="F:nucleic acid binding"/>
    <property type="evidence" value="ECO:0007669"/>
    <property type="project" value="InterPro"/>
</dbReference>
<dbReference type="Gene3D" id="1.10.340.70">
    <property type="match status" value="1"/>
</dbReference>
<dbReference type="InterPro" id="IPR036397">
    <property type="entry name" value="RNaseH_sf"/>
</dbReference>
<evidence type="ECO:0000256" key="4">
    <source>
        <dbReference type="ARBA" id="ARBA00022759"/>
    </source>
</evidence>
<evidence type="ECO:0000259" key="7">
    <source>
        <dbReference type="PROSITE" id="PS50878"/>
    </source>
</evidence>
<keyword evidence="4" id="KW-0378">Hydrolase</keyword>
<feature type="compositionally biased region" description="Basic residues" evidence="6">
    <location>
        <begin position="284"/>
        <end position="296"/>
    </location>
</feature>